<dbReference type="CDD" id="cd02947">
    <property type="entry name" value="TRX_family"/>
    <property type="match status" value="1"/>
</dbReference>
<keyword evidence="1 3" id="KW-1015">Disulfide bond</keyword>
<dbReference type="InterPro" id="IPR005746">
    <property type="entry name" value="Thioredoxin"/>
</dbReference>
<evidence type="ECO:0000256" key="1">
    <source>
        <dbReference type="ARBA" id="ARBA00023157"/>
    </source>
</evidence>
<feature type="site" description="Deprotonates C-terminal active site Cys" evidence="2">
    <location>
        <position position="27"/>
    </location>
</feature>
<dbReference type="GO" id="GO:0015035">
    <property type="term" value="F:protein-disulfide reductase activity"/>
    <property type="evidence" value="ECO:0007669"/>
    <property type="project" value="InterPro"/>
</dbReference>
<feature type="site" description="Contributes to redox potential value" evidence="2">
    <location>
        <position position="34"/>
    </location>
</feature>
<feature type="domain" description="Thioredoxin" evidence="4">
    <location>
        <begin position="1"/>
        <end position="106"/>
    </location>
</feature>
<dbReference type="AlphaFoldDB" id="A0AAN4Z8S9"/>
<evidence type="ECO:0000256" key="2">
    <source>
        <dbReference type="PIRSR" id="PIRSR000077-1"/>
    </source>
</evidence>
<keyword evidence="3" id="KW-0676">Redox-active center</keyword>
<sequence>ISKSLIISHNQAQLTSLLESPGLVVVDFFAAWCGPCKMMAPKFAKLSADFPNVKFAKVDIDEEEELASKYAINAIPTFMFFRGGNEIHRIEGANEEDLRSQISMRQ</sequence>
<evidence type="ECO:0000313" key="5">
    <source>
        <dbReference type="EMBL" id="GMR35469.1"/>
    </source>
</evidence>
<feature type="active site" description="Nucleophile" evidence="2">
    <location>
        <position position="33"/>
    </location>
</feature>
<dbReference type="FunFam" id="3.40.30.10:FF:000245">
    <property type="entry name" value="Thioredoxin"/>
    <property type="match status" value="1"/>
</dbReference>
<gene>
    <name evidence="5" type="ORF">PMAYCL1PPCAC_05664</name>
</gene>
<evidence type="ECO:0000313" key="6">
    <source>
        <dbReference type="Proteomes" id="UP001328107"/>
    </source>
</evidence>
<evidence type="ECO:0000256" key="3">
    <source>
        <dbReference type="PIRSR" id="PIRSR000077-4"/>
    </source>
</evidence>
<dbReference type="PROSITE" id="PS00194">
    <property type="entry name" value="THIOREDOXIN_1"/>
    <property type="match status" value="1"/>
</dbReference>
<dbReference type="Gene3D" id="3.40.30.10">
    <property type="entry name" value="Glutaredoxin"/>
    <property type="match status" value="1"/>
</dbReference>
<dbReference type="NCBIfam" id="TIGR01068">
    <property type="entry name" value="thioredoxin"/>
    <property type="match status" value="1"/>
</dbReference>
<protein>
    <recommendedName>
        <fullName evidence="4">Thioredoxin domain-containing protein</fullName>
    </recommendedName>
</protein>
<dbReference type="PROSITE" id="PS51352">
    <property type="entry name" value="THIOREDOXIN_2"/>
    <property type="match status" value="1"/>
</dbReference>
<dbReference type="InterPro" id="IPR013766">
    <property type="entry name" value="Thioredoxin_domain"/>
</dbReference>
<evidence type="ECO:0000259" key="4">
    <source>
        <dbReference type="PROSITE" id="PS51352"/>
    </source>
</evidence>
<dbReference type="PRINTS" id="PR00421">
    <property type="entry name" value="THIOREDOXIN"/>
</dbReference>
<keyword evidence="6" id="KW-1185">Reference proteome</keyword>
<proteinExistence type="predicted"/>
<feature type="disulfide bond" description="Redox-active" evidence="3">
    <location>
        <begin position="33"/>
        <end position="36"/>
    </location>
</feature>
<feature type="active site" description="Nucleophile" evidence="2">
    <location>
        <position position="36"/>
    </location>
</feature>
<feature type="non-terminal residue" evidence="5">
    <location>
        <position position="1"/>
    </location>
</feature>
<dbReference type="InterPro" id="IPR017937">
    <property type="entry name" value="Thioredoxin_CS"/>
</dbReference>
<dbReference type="PIRSF" id="PIRSF000077">
    <property type="entry name" value="Thioredoxin"/>
    <property type="match status" value="1"/>
</dbReference>
<accession>A0AAN4Z8S9</accession>
<organism evidence="5 6">
    <name type="scientific">Pristionchus mayeri</name>
    <dbReference type="NCBI Taxonomy" id="1317129"/>
    <lineage>
        <taxon>Eukaryota</taxon>
        <taxon>Metazoa</taxon>
        <taxon>Ecdysozoa</taxon>
        <taxon>Nematoda</taxon>
        <taxon>Chromadorea</taxon>
        <taxon>Rhabditida</taxon>
        <taxon>Rhabditina</taxon>
        <taxon>Diplogasteromorpha</taxon>
        <taxon>Diplogasteroidea</taxon>
        <taxon>Neodiplogasteridae</taxon>
        <taxon>Pristionchus</taxon>
    </lineage>
</organism>
<dbReference type="Proteomes" id="UP001328107">
    <property type="component" value="Unassembled WGS sequence"/>
</dbReference>
<dbReference type="EMBL" id="BTRK01000002">
    <property type="protein sequence ID" value="GMR35469.1"/>
    <property type="molecule type" value="Genomic_DNA"/>
</dbReference>
<dbReference type="PANTHER" id="PTHR46115">
    <property type="entry name" value="THIOREDOXIN-LIKE PROTEIN 1"/>
    <property type="match status" value="1"/>
</dbReference>
<feature type="site" description="Contributes to redox potential value" evidence="2">
    <location>
        <position position="35"/>
    </location>
</feature>
<dbReference type="InterPro" id="IPR036249">
    <property type="entry name" value="Thioredoxin-like_sf"/>
</dbReference>
<dbReference type="SUPFAM" id="SSF52833">
    <property type="entry name" value="Thioredoxin-like"/>
    <property type="match status" value="1"/>
</dbReference>
<name>A0AAN4Z8S9_9BILA</name>
<reference evidence="6" key="1">
    <citation type="submission" date="2022-10" db="EMBL/GenBank/DDBJ databases">
        <title>Genome assembly of Pristionchus species.</title>
        <authorList>
            <person name="Yoshida K."/>
            <person name="Sommer R.J."/>
        </authorList>
    </citation>
    <scope>NUCLEOTIDE SEQUENCE [LARGE SCALE GENOMIC DNA]</scope>
    <source>
        <strain evidence="6">RS5460</strain>
    </source>
</reference>
<dbReference type="Pfam" id="PF00085">
    <property type="entry name" value="Thioredoxin"/>
    <property type="match status" value="1"/>
</dbReference>
<comment type="caution">
    <text evidence="5">The sequence shown here is derived from an EMBL/GenBank/DDBJ whole genome shotgun (WGS) entry which is preliminary data.</text>
</comment>